<dbReference type="GO" id="GO:0016787">
    <property type="term" value="F:hydrolase activity"/>
    <property type="evidence" value="ECO:0007669"/>
    <property type="project" value="UniProtKB-KW"/>
</dbReference>
<keyword evidence="1 3" id="KW-0378">Hydrolase</keyword>
<dbReference type="Gene3D" id="3.40.50.1820">
    <property type="entry name" value="alpha/beta hydrolase"/>
    <property type="match status" value="1"/>
</dbReference>
<dbReference type="Proteomes" id="UP000267081">
    <property type="component" value="Unassembled WGS sequence"/>
</dbReference>
<proteinExistence type="predicted"/>
<dbReference type="OrthoDB" id="2987348at2"/>
<dbReference type="PANTHER" id="PTHR43329">
    <property type="entry name" value="EPOXIDE HYDROLASE"/>
    <property type="match status" value="1"/>
</dbReference>
<dbReference type="PRINTS" id="PR00412">
    <property type="entry name" value="EPOXHYDRLASE"/>
</dbReference>
<evidence type="ECO:0000313" key="3">
    <source>
        <dbReference type="EMBL" id="RSD11677.1"/>
    </source>
</evidence>
<dbReference type="InterPro" id="IPR000639">
    <property type="entry name" value="Epox_hydrolase-like"/>
</dbReference>
<dbReference type="Pfam" id="PF00561">
    <property type="entry name" value="Abhydrolase_1"/>
    <property type="match status" value="1"/>
</dbReference>
<gene>
    <name evidence="3" type="ORF">EIY87_33445</name>
</gene>
<reference evidence="3 4" key="1">
    <citation type="submission" date="2018-12" db="EMBL/GenBank/DDBJ databases">
        <title>Amycolatopsis eburnea sp. nov. actinomycete associate with arbuscular mycorrhiza fungal spore.</title>
        <authorList>
            <person name="Lumyong S."/>
            <person name="Chaiya L."/>
        </authorList>
    </citation>
    <scope>NUCLEOTIDE SEQUENCE [LARGE SCALE GENOMIC DNA]</scope>
    <source>
        <strain evidence="3 4">GLM-1</strain>
    </source>
</reference>
<evidence type="ECO:0000256" key="1">
    <source>
        <dbReference type="ARBA" id="ARBA00022801"/>
    </source>
</evidence>
<accession>A0A427T119</accession>
<dbReference type="SUPFAM" id="SSF53474">
    <property type="entry name" value="alpha/beta-Hydrolases"/>
    <property type="match status" value="1"/>
</dbReference>
<dbReference type="RefSeq" id="WP_125313903.1">
    <property type="nucleotide sequence ID" value="NZ_RSEC01000059.1"/>
</dbReference>
<name>A0A427T119_9PSEU</name>
<dbReference type="EMBL" id="RSEC01000059">
    <property type="protein sequence ID" value="RSD11677.1"/>
    <property type="molecule type" value="Genomic_DNA"/>
</dbReference>
<dbReference type="InterPro" id="IPR029058">
    <property type="entry name" value="AB_hydrolase_fold"/>
</dbReference>
<protein>
    <submittedName>
        <fullName evidence="3">Alpha/beta hydrolase</fullName>
    </submittedName>
</protein>
<evidence type="ECO:0000259" key="2">
    <source>
        <dbReference type="Pfam" id="PF00561"/>
    </source>
</evidence>
<dbReference type="AlphaFoldDB" id="A0A427T119"/>
<keyword evidence="4" id="KW-1185">Reference proteome</keyword>
<feature type="domain" description="AB hydrolase-1" evidence="2">
    <location>
        <begin position="23"/>
        <end position="272"/>
    </location>
</feature>
<sequence>MVERVRTPRLEIAYHRRGPSSGPVVVLVHGWPDDPSCWDGVVPELAENGFCCILPYLRGTGPTRFLDDTVPRSGQIGALAADLADFITALELNDVLLVGHDWGARAGYAVAALFPQRIRGLVAMSAGYATGAALPYELAHNYWYEWFTATERGRAAYRDDRRELSRYLWSSWSPPWPGREEQFDRTAPSWDNPDWAEISIHAYLHRWNEAPGDPAYDDIESRLADAPPIKLPTLVVHGELDRDNTPTTTDGKDELFTGWYERQVLAAVGHFVPREAPQAASAAIHRLRTVTGPG</sequence>
<evidence type="ECO:0000313" key="4">
    <source>
        <dbReference type="Proteomes" id="UP000267081"/>
    </source>
</evidence>
<dbReference type="InterPro" id="IPR000073">
    <property type="entry name" value="AB_hydrolase_1"/>
</dbReference>
<organism evidence="3 4">
    <name type="scientific">Amycolatopsis eburnea</name>
    <dbReference type="NCBI Taxonomy" id="2267691"/>
    <lineage>
        <taxon>Bacteria</taxon>
        <taxon>Bacillati</taxon>
        <taxon>Actinomycetota</taxon>
        <taxon>Actinomycetes</taxon>
        <taxon>Pseudonocardiales</taxon>
        <taxon>Pseudonocardiaceae</taxon>
        <taxon>Amycolatopsis</taxon>
    </lineage>
</organism>
<comment type="caution">
    <text evidence="3">The sequence shown here is derived from an EMBL/GenBank/DDBJ whole genome shotgun (WGS) entry which is preliminary data.</text>
</comment>